<dbReference type="STRING" id="1227455.C449_12837"/>
<dbReference type="GO" id="GO:0015937">
    <property type="term" value="P:coenzyme A biosynthetic process"/>
    <property type="evidence" value="ECO:0007669"/>
    <property type="project" value="UniProtKB-UniRule"/>
</dbReference>
<comment type="caution">
    <text evidence="6">Lacks conserved residue(s) required for the propagation of feature annotation.</text>
</comment>
<dbReference type="EMBL" id="AOMD01000028">
    <property type="protein sequence ID" value="EMA43705.1"/>
    <property type="molecule type" value="Genomic_DNA"/>
</dbReference>
<dbReference type="Pfam" id="PF04019">
    <property type="entry name" value="DUF359"/>
    <property type="match status" value="1"/>
</dbReference>
<evidence type="ECO:0000256" key="6">
    <source>
        <dbReference type="HAMAP-Rule" id="MF_00590"/>
    </source>
</evidence>
<dbReference type="PANTHER" id="PTHR40732">
    <property type="entry name" value="UPF0218 PROTEIN TK1697"/>
    <property type="match status" value="1"/>
</dbReference>
<dbReference type="GO" id="GO:0016301">
    <property type="term" value="F:kinase activity"/>
    <property type="evidence" value="ECO:0007669"/>
    <property type="project" value="UniProtKB-UniRule"/>
</dbReference>
<dbReference type="InterPro" id="IPR007164">
    <property type="entry name" value="GTP-dep_dephospho-CoA_kin"/>
</dbReference>
<reference evidence="8 9" key="1">
    <citation type="journal article" date="2014" name="PLoS Genet.">
        <title>Phylogenetically driven sequencing of extremely halophilic archaea reveals strategies for static and dynamic osmo-response.</title>
        <authorList>
            <person name="Becker E.A."/>
            <person name="Seitzer P.M."/>
            <person name="Tritt A."/>
            <person name="Larsen D."/>
            <person name="Krusor M."/>
            <person name="Yao A.I."/>
            <person name="Wu D."/>
            <person name="Madern D."/>
            <person name="Eisen J.A."/>
            <person name="Darling A.E."/>
            <person name="Facciotti M.T."/>
        </authorList>
    </citation>
    <scope>NUCLEOTIDE SEQUENCE [LARGE SCALE GENOMIC DNA]</scope>
    <source>
        <strain evidence="8 9">DSM 5350</strain>
    </source>
</reference>
<organism evidence="8 9">
    <name type="scientific">Halococcus saccharolyticus DSM 5350</name>
    <dbReference type="NCBI Taxonomy" id="1227455"/>
    <lineage>
        <taxon>Archaea</taxon>
        <taxon>Methanobacteriati</taxon>
        <taxon>Methanobacteriota</taxon>
        <taxon>Stenosarchaea group</taxon>
        <taxon>Halobacteria</taxon>
        <taxon>Halobacteriales</taxon>
        <taxon>Halococcaceae</taxon>
        <taxon>Halococcus</taxon>
    </lineage>
</organism>
<evidence type="ECO:0000313" key="8">
    <source>
        <dbReference type="EMBL" id="EMA43705.1"/>
    </source>
</evidence>
<dbReference type="InParanoid" id="M0MH02"/>
<comment type="function">
    <text evidence="6">Catalyzes the GTP-dependent phosphorylation of the 3'-hydroxyl group of dephosphocoenzyme A to form coenzyme A (CoA).</text>
</comment>
<feature type="region of interest" description="Disordered" evidence="7">
    <location>
        <begin position="1"/>
        <end position="29"/>
    </location>
</feature>
<accession>M0MH02</accession>
<keyword evidence="9" id="KW-1185">Reference proteome</keyword>
<feature type="binding site" evidence="6">
    <location>
        <position position="69"/>
    </location>
    <ligand>
        <name>GTP</name>
        <dbReference type="ChEBI" id="CHEBI:37565"/>
    </ligand>
</feature>
<keyword evidence="5 6" id="KW-0342">GTP-binding</keyword>
<keyword evidence="3 6" id="KW-0418">Kinase</keyword>
<feature type="binding site" evidence="6">
    <location>
        <position position="71"/>
    </location>
    <ligand>
        <name>GTP</name>
        <dbReference type="ChEBI" id="CHEBI:37565"/>
    </ligand>
</feature>
<feature type="binding site" evidence="6">
    <location>
        <position position="70"/>
    </location>
    <ligand>
        <name>GTP</name>
        <dbReference type="ChEBI" id="CHEBI:37565"/>
    </ligand>
</feature>
<evidence type="ECO:0000313" key="9">
    <source>
        <dbReference type="Proteomes" id="UP000011669"/>
    </source>
</evidence>
<dbReference type="AlphaFoldDB" id="M0MH02"/>
<dbReference type="PANTHER" id="PTHR40732:SF1">
    <property type="entry name" value="GTP-DEPENDENT DEPHOSPHO-COA KINASE"/>
    <property type="match status" value="1"/>
</dbReference>
<evidence type="ECO:0000256" key="7">
    <source>
        <dbReference type="SAM" id="MobiDB-lite"/>
    </source>
</evidence>
<dbReference type="GO" id="GO:0005525">
    <property type="term" value="F:GTP binding"/>
    <property type="evidence" value="ECO:0007669"/>
    <property type="project" value="UniProtKB-UniRule"/>
</dbReference>
<feature type="binding site" evidence="6">
    <location>
        <position position="146"/>
    </location>
    <ligand>
        <name>GTP</name>
        <dbReference type="ChEBI" id="CHEBI:37565"/>
    </ligand>
</feature>
<evidence type="ECO:0000256" key="1">
    <source>
        <dbReference type="ARBA" id="ARBA00022679"/>
    </source>
</evidence>
<dbReference type="FunCoup" id="M0MH02">
    <property type="interactions" value="3"/>
</dbReference>
<dbReference type="PATRIC" id="fig|1227455.4.peg.2628"/>
<keyword evidence="1 6" id="KW-0808">Transferase</keyword>
<name>M0MH02_9EURY</name>
<dbReference type="UniPathway" id="UPA00241"/>
<comment type="caution">
    <text evidence="8">The sequence shown here is derived from an EMBL/GenBank/DDBJ whole genome shotgun (WGS) entry which is preliminary data.</text>
</comment>
<dbReference type="HAMAP" id="MF_00590">
    <property type="entry name" value="Dephospho_CoA_kinase_GTP_dep"/>
    <property type="match status" value="1"/>
</dbReference>
<comment type="catalytic activity">
    <reaction evidence="6">
        <text>3'-dephospho-CoA + GTP = GDP + CoA + H(+)</text>
        <dbReference type="Rhea" id="RHEA:61156"/>
        <dbReference type="ChEBI" id="CHEBI:15378"/>
        <dbReference type="ChEBI" id="CHEBI:37565"/>
        <dbReference type="ChEBI" id="CHEBI:57287"/>
        <dbReference type="ChEBI" id="CHEBI:57328"/>
        <dbReference type="ChEBI" id="CHEBI:58189"/>
        <dbReference type="EC" id="2.7.1.237"/>
    </reaction>
</comment>
<sequence>MPADGDGGTDDSHDDAGDDRNDPKPEADDIVLTLPDELRAAFKDPMGPVYTDSEQLRKELGSPIVAVGDVVTRHLTDAGARPDLAVVDWVTERETLPAADRPEIEGYDTRIDVTNPAAVLTDDLLAALRAGVEHDGTTVIVVDGEEDLATLPALVAAPAGASVIYGQPGEGMVHVRVDDAASERARGLLARMDGDHDQAWSALGVEPDD</sequence>
<comment type="pathway">
    <text evidence="6">Cofactor biosynthesis; coenzyme A biosynthesis.</text>
</comment>
<dbReference type="Proteomes" id="UP000011669">
    <property type="component" value="Unassembled WGS sequence"/>
</dbReference>
<comment type="similarity">
    <text evidence="6">Belongs to the GTP-dependent DPCK family.</text>
</comment>
<gene>
    <name evidence="8" type="ORF">C449_12837</name>
</gene>
<proteinExistence type="inferred from homology"/>
<keyword evidence="2 6" id="KW-0547">Nucleotide-binding</keyword>
<feature type="compositionally biased region" description="Basic and acidic residues" evidence="7">
    <location>
        <begin position="10"/>
        <end position="27"/>
    </location>
</feature>
<dbReference type="EC" id="2.7.1.237" evidence="6"/>
<evidence type="ECO:0000256" key="2">
    <source>
        <dbReference type="ARBA" id="ARBA00022741"/>
    </source>
</evidence>
<evidence type="ECO:0000256" key="5">
    <source>
        <dbReference type="ARBA" id="ARBA00023134"/>
    </source>
</evidence>
<evidence type="ECO:0000256" key="4">
    <source>
        <dbReference type="ARBA" id="ARBA00022993"/>
    </source>
</evidence>
<keyword evidence="4 6" id="KW-0173">Coenzyme A biosynthesis</keyword>
<evidence type="ECO:0000256" key="3">
    <source>
        <dbReference type="ARBA" id="ARBA00022777"/>
    </source>
</evidence>
<feature type="binding site" evidence="6">
    <location>
        <position position="88"/>
    </location>
    <ligand>
        <name>GTP</name>
        <dbReference type="ChEBI" id="CHEBI:37565"/>
    </ligand>
</feature>
<protein>
    <recommendedName>
        <fullName evidence="6">GTP-dependent dephospho-CoA kinase</fullName>
        <ecNumber evidence="6">2.7.1.237</ecNumber>
    </recommendedName>
    <alternativeName>
        <fullName evidence="6">Dephospho-coenzyme A kinase</fullName>
        <shortName evidence="6">DPCK</shortName>
    </alternativeName>
</protein>